<keyword evidence="2" id="KW-1185">Reference proteome</keyword>
<dbReference type="AlphaFoldDB" id="A0A9D2WMX7"/>
<dbReference type="OrthoDB" id="9810782at2"/>
<organism evidence="1 2">
    <name type="scientific">Sporotomaculum syntrophicum</name>
    <dbReference type="NCBI Taxonomy" id="182264"/>
    <lineage>
        <taxon>Bacteria</taxon>
        <taxon>Bacillati</taxon>
        <taxon>Bacillota</taxon>
        <taxon>Clostridia</taxon>
        <taxon>Eubacteriales</taxon>
        <taxon>Desulfallaceae</taxon>
        <taxon>Sporotomaculum</taxon>
    </lineage>
</organism>
<dbReference type="RefSeq" id="WP_161822455.1">
    <property type="nucleotide sequence ID" value="NZ_LSRS01000005.1"/>
</dbReference>
<accession>A0A9D2WMX7</accession>
<evidence type="ECO:0000313" key="1">
    <source>
        <dbReference type="EMBL" id="KAF1084360.1"/>
    </source>
</evidence>
<dbReference type="Gene3D" id="3.40.50.740">
    <property type="match status" value="1"/>
</dbReference>
<name>A0A9D2WMX7_9FIRM</name>
<comment type="caution">
    <text evidence="1">The sequence shown here is derived from an EMBL/GenBank/DDBJ whole genome shotgun (WGS) entry which is preliminary data.</text>
</comment>
<dbReference type="EMBL" id="LSRS01000005">
    <property type="protein sequence ID" value="KAF1084360.1"/>
    <property type="molecule type" value="Genomic_DNA"/>
</dbReference>
<sequence>MAHRLGFGDLFHWKTDEEVIDMMVEPSGIKDQLKEAEIGMYFAEQDYYAYCIHQLPVVTESRTGSAFAFPLAMAVL</sequence>
<evidence type="ECO:0000313" key="2">
    <source>
        <dbReference type="Proteomes" id="UP000798488"/>
    </source>
</evidence>
<proteinExistence type="predicted"/>
<dbReference type="Proteomes" id="UP000798488">
    <property type="component" value="Unassembled WGS sequence"/>
</dbReference>
<protein>
    <submittedName>
        <fullName evidence="1">Uncharacterized protein</fullName>
    </submittedName>
</protein>
<gene>
    <name evidence="1" type="ORF">SPSYN_02136</name>
</gene>
<reference evidence="1" key="1">
    <citation type="submission" date="2016-02" db="EMBL/GenBank/DDBJ databases">
        <title>Draft Genome Sequence of Sporotomaculum syntrophicum Strain FB, a Syntrophic Benzoate Degrader.</title>
        <authorList>
            <person name="Nobu M.K."/>
            <person name="Narihiro T."/>
            <person name="Qiu Y.-L."/>
            <person name="Ohashi A."/>
            <person name="Liu W.-T."/>
            <person name="Yuji S."/>
        </authorList>
    </citation>
    <scope>NUCLEOTIDE SEQUENCE</scope>
    <source>
        <strain evidence="1">FB</strain>
    </source>
</reference>